<feature type="chain" id="PRO_5035199230" description="TIGR02001 family outer membrane protein" evidence="1">
    <location>
        <begin position="20"/>
        <end position="229"/>
    </location>
</feature>
<sequence>MKKVLTGLTLAVAMGSAQAAEISGTVGFTNDYRFRGISQSSGDAAIQGSLDAAFDNGIYAGVWGSNVDFGAGEDAHLEVDYYVGYGADINDDFSYDLSLNYYTYPGYSSDADYTEVMAGLYYGDLALTLAYSNDFFQTGESASYVAVDYSYGLTDEISLDLHAGHSFGDYWGSSDIEDYEDYSIGISGSVAGLDLSAAYLFNDVEDADETNSDAFRNDDTLLLTVSRSF</sequence>
<accession>A0A8J7FMF1</accession>
<evidence type="ECO:0000256" key="1">
    <source>
        <dbReference type="SAM" id="SignalP"/>
    </source>
</evidence>
<evidence type="ECO:0000313" key="3">
    <source>
        <dbReference type="Proteomes" id="UP000640333"/>
    </source>
</evidence>
<dbReference type="RefSeq" id="WP_193954677.1">
    <property type="nucleotide sequence ID" value="NZ_JADEYS010000020.1"/>
</dbReference>
<organism evidence="2 3">
    <name type="scientific">Pontibacterium sinense</name>
    <dbReference type="NCBI Taxonomy" id="2781979"/>
    <lineage>
        <taxon>Bacteria</taxon>
        <taxon>Pseudomonadati</taxon>
        <taxon>Pseudomonadota</taxon>
        <taxon>Gammaproteobacteria</taxon>
        <taxon>Oceanospirillales</taxon>
        <taxon>Oceanospirillaceae</taxon>
        <taxon>Pontibacterium</taxon>
    </lineage>
</organism>
<dbReference type="Proteomes" id="UP000640333">
    <property type="component" value="Unassembled WGS sequence"/>
</dbReference>
<proteinExistence type="predicted"/>
<dbReference type="InterPro" id="IPR010239">
    <property type="entry name" value="CHP02001"/>
</dbReference>
<dbReference type="NCBIfam" id="TIGR02001">
    <property type="entry name" value="gcw_chp"/>
    <property type="match status" value="1"/>
</dbReference>
<evidence type="ECO:0000313" key="2">
    <source>
        <dbReference type="EMBL" id="MBE9398983.1"/>
    </source>
</evidence>
<evidence type="ECO:0008006" key="4">
    <source>
        <dbReference type="Google" id="ProtNLM"/>
    </source>
</evidence>
<name>A0A8J7FMF1_9GAMM</name>
<reference evidence="2" key="1">
    <citation type="submission" date="2020-10" db="EMBL/GenBank/DDBJ databases">
        <title>Bacterium isolated from coastal waters sediment.</title>
        <authorList>
            <person name="Chen R.-J."/>
            <person name="Lu D.-C."/>
            <person name="Zhu K.-L."/>
            <person name="Du Z.-J."/>
        </authorList>
    </citation>
    <scope>NUCLEOTIDE SEQUENCE</scope>
    <source>
        <strain evidence="2">N1Y112</strain>
    </source>
</reference>
<protein>
    <recommendedName>
        <fullName evidence="4">TIGR02001 family outer membrane protein</fullName>
    </recommendedName>
</protein>
<feature type="signal peptide" evidence="1">
    <location>
        <begin position="1"/>
        <end position="19"/>
    </location>
</feature>
<gene>
    <name evidence="2" type="ORF">IOQ59_17115</name>
</gene>
<dbReference type="EMBL" id="JADEYS010000020">
    <property type="protein sequence ID" value="MBE9398983.1"/>
    <property type="molecule type" value="Genomic_DNA"/>
</dbReference>
<comment type="caution">
    <text evidence="2">The sequence shown here is derived from an EMBL/GenBank/DDBJ whole genome shotgun (WGS) entry which is preliminary data.</text>
</comment>
<keyword evidence="1" id="KW-0732">Signal</keyword>
<dbReference type="Pfam" id="PF09694">
    <property type="entry name" value="Gcw_chp"/>
    <property type="match status" value="1"/>
</dbReference>
<keyword evidence="3" id="KW-1185">Reference proteome</keyword>
<dbReference type="AlphaFoldDB" id="A0A8J7FMF1"/>